<organism evidence="4 5">
    <name type="scientific">Robertmurraya beringensis</name>
    <dbReference type="NCBI Taxonomy" id="641660"/>
    <lineage>
        <taxon>Bacteria</taxon>
        <taxon>Bacillati</taxon>
        <taxon>Bacillota</taxon>
        <taxon>Bacilli</taxon>
        <taxon>Bacillales</taxon>
        <taxon>Bacillaceae</taxon>
        <taxon>Robertmurraya</taxon>
    </lineage>
</organism>
<keyword evidence="2 4" id="KW-0436">Ligase</keyword>
<dbReference type="Pfam" id="PF01068">
    <property type="entry name" value="DNA_ligase_A_M"/>
    <property type="match status" value="1"/>
</dbReference>
<dbReference type="Gene3D" id="3.30.470.30">
    <property type="entry name" value="DNA ligase/mRNA capping enzyme"/>
    <property type="match status" value="1"/>
</dbReference>
<evidence type="ECO:0000313" key="5">
    <source>
        <dbReference type="Proteomes" id="UP001589738"/>
    </source>
</evidence>
<feature type="domain" description="ATP-dependent DNA ligase family profile" evidence="3">
    <location>
        <begin position="67"/>
        <end position="192"/>
    </location>
</feature>
<dbReference type="Proteomes" id="UP001589738">
    <property type="component" value="Unassembled WGS sequence"/>
</dbReference>
<accession>A0ABV6KU03</accession>
<dbReference type="SUPFAM" id="SSF56091">
    <property type="entry name" value="DNA ligase/mRNA capping enzyme, catalytic domain"/>
    <property type="match status" value="1"/>
</dbReference>
<evidence type="ECO:0000259" key="3">
    <source>
        <dbReference type="PROSITE" id="PS50160"/>
    </source>
</evidence>
<comment type="similarity">
    <text evidence="1">Belongs to the ATP-dependent DNA ligase family.</text>
</comment>
<dbReference type="PANTHER" id="PTHR45674">
    <property type="entry name" value="DNA LIGASE 1/3 FAMILY MEMBER"/>
    <property type="match status" value="1"/>
</dbReference>
<dbReference type="Gene3D" id="3.30.1490.70">
    <property type="match status" value="1"/>
</dbReference>
<dbReference type="InterPro" id="IPR012310">
    <property type="entry name" value="DNA_ligase_ATP-dep_cent"/>
</dbReference>
<name>A0ABV6KU03_9BACI</name>
<dbReference type="CDD" id="cd07906">
    <property type="entry name" value="Adenylation_DNA_ligase_LigD_LigC"/>
    <property type="match status" value="1"/>
</dbReference>
<sequence length="250" mass="29557">MDGFRCIWTKFEGKVRIYTRHNNEITGNFPELLLLDIEDGTVLDGEIIVTDDDGKPNFEKVMERFRSKKSPHEISFTVFDILYYKGEKVTGLSLLQRKELLEKVIPYDTPLLTKVQWTKGNGVAYFNLVKEMGLEGIVSKRENSTYHIDKRSDDWKKVINYQYDNVLIGGLRKDQFGLLLLFEDNRKYAGMMEFMPTPNRKEFYRQYRDFIVEENDKMVYLDPKMKIKVKYRNLTSKGLLRIPSFVEWGE</sequence>
<proteinExistence type="inferred from homology"/>
<dbReference type="EC" id="6.5.1.1" evidence="4"/>
<dbReference type="PANTHER" id="PTHR45674:SF4">
    <property type="entry name" value="DNA LIGASE 1"/>
    <property type="match status" value="1"/>
</dbReference>
<keyword evidence="5" id="KW-1185">Reference proteome</keyword>
<reference evidence="4 5" key="1">
    <citation type="submission" date="2024-09" db="EMBL/GenBank/DDBJ databases">
        <authorList>
            <person name="Sun Q."/>
            <person name="Mori K."/>
        </authorList>
    </citation>
    <scope>NUCLEOTIDE SEQUENCE [LARGE SCALE GENOMIC DNA]</scope>
    <source>
        <strain evidence="4 5">CGMCC 1.9126</strain>
    </source>
</reference>
<dbReference type="EMBL" id="JBHLUU010000112">
    <property type="protein sequence ID" value="MFC0476811.1"/>
    <property type="molecule type" value="Genomic_DNA"/>
</dbReference>
<dbReference type="PROSITE" id="PS50160">
    <property type="entry name" value="DNA_LIGASE_A3"/>
    <property type="match status" value="1"/>
</dbReference>
<protein>
    <submittedName>
        <fullName evidence="4">ATP-dependent DNA ligase</fullName>
        <ecNumber evidence="4">6.5.1.1</ecNumber>
    </submittedName>
</protein>
<evidence type="ECO:0000256" key="1">
    <source>
        <dbReference type="ARBA" id="ARBA00007572"/>
    </source>
</evidence>
<comment type="caution">
    <text evidence="4">The sequence shown here is derived from an EMBL/GenBank/DDBJ whole genome shotgun (WGS) entry which is preliminary data.</text>
</comment>
<dbReference type="RefSeq" id="WP_377058619.1">
    <property type="nucleotide sequence ID" value="NZ_JBHLUU010000112.1"/>
</dbReference>
<evidence type="ECO:0000313" key="4">
    <source>
        <dbReference type="EMBL" id="MFC0476811.1"/>
    </source>
</evidence>
<dbReference type="InterPro" id="IPR050191">
    <property type="entry name" value="ATP-dep_DNA_ligase"/>
</dbReference>
<evidence type="ECO:0000256" key="2">
    <source>
        <dbReference type="ARBA" id="ARBA00022598"/>
    </source>
</evidence>
<dbReference type="GO" id="GO:0003910">
    <property type="term" value="F:DNA ligase (ATP) activity"/>
    <property type="evidence" value="ECO:0007669"/>
    <property type="project" value="UniProtKB-EC"/>
</dbReference>
<gene>
    <name evidence="4" type="ORF">ACFFHF_16535</name>
</gene>